<name>A0A2H0B6U7_9BACT</name>
<feature type="transmembrane region" description="Helical" evidence="1">
    <location>
        <begin position="6"/>
        <end position="26"/>
    </location>
</feature>
<keyword evidence="1" id="KW-0472">Membrane</keyword>
<accession>A0A2H0B6U7</accession>
<dbReference type="SUPFAM" id="SSF49384">
    <property type="entry name" value="Carbohydrate-binding domain"/>
    <property type="match status" value="1"/>
</dbReference>
<protein>
    <recommendedName>
        <fullName evidence="2">Cohesin domain-containing protein</fullName>
    </recommendedName>
</protein>
<dbReference type="EMBL" id="PCSR01000023">
    <property type="protein sequence ID" value="PIP53423.1"/>
    <property type="molecule type" value="Genomic_DNA"/>
</dbReference>
<organism evidence="3 4">
    <name type="scientific">Candidatus Beckwithbacteria bacterium CG23_combo_of_CG06-09_8_20_14_all_34_8</name>
    <dbReference type="NCBI Taxonomy" id="1974497"/>
    <lineage>
        <taxon>Bacteria</taxon>
        <taxon>Candidatus Beckwithiibacteriota</taxon>
    </lineage>
</organism>
<evidence type="ECO:0000313" key="4">
    <source>
        <dbReference type="Proteomes" id="UP000229459"/>
    </source>
</evidence>
<dbReference type="AlphaFoldDB" id="A0A2H0B6U7"/>
<reference evidence="3 4" key="1">
    <citation type="submission" date="2017-09" db="EMBL/GenBank/DDBJ databases">
        <title>Depth-based differentiation of microbial function through sediment-hosted aquifers and enrichment of novel symbionts in the deep terrestrial subsurface.</title>
        <authorList>
            <person name="Probst A.J."/>
            <person name="Ladd B."/>
            <person name="Jarett J.K."/>
            <person name="Geller-Mcgrath D.E."/>
            <person name="Sieber C.M."/>
            <person name="Emerson J.B."/>
            <person name="Anantharaman K."/>
            <person name="Thomas B.C."/>
            <person name="Malmstrom R."/>
            <person name="Stieglmeier M."/>
            <person name="Klingl A."/>
            <person name="Woyke T."/>
            <person name="Ryan C.M."/>
            <person name="Banfield J.F."/>
        </authorList>
    </citation>
    <scope>NUCLEOTIDE SEQUENCE [LARGE SCALE GENOMIC DNA]</scope>
    <source>
        <strain evidence="3">CG23_combo_of_CG06-09_8_20_14_all_34_8</strain>
    </source>
</reference>
<dbReference type="GO" id="GO:0000272">
    <property type="term" value="P:polysaccharide catabolic process"/>
    <property type="evidence" value="ECO:0007669"/>
    <property type="project" value="InterPro"/>
</dbReference>
<keyword evidence="1" id="KW-1133">Transmembrane helix</keyword>
<sequence length="180" mass="19978">MNKDTLIIIVLLFFLSIVITSAYLFYNSKNNEQVKNKIQRDYKPGIFSITGPNDASVNIPITLNFMSNSNDQSVNAVSLQVTFDPKVLEIIKIDTTQSFCQFYPENRFNNNLGTLSIQCGAPHPGFKGENVIASVQFLPKLITQTSLNISNESMILVSDGKGTNIFSKPVSHTLTILNNI</sequence>
<dbReference type="InterPro" id="IPR008965">
    <property type="entry name" value="CBM2/CBM3_carb-bd_dom_sf"/>
</dbReference>
<dbReference type="InterPro" id="IPR002102">
    <property type="entry name" value="Cohesin_dom"/>
</dbReference>
<proteinExistence type="predicted"/>
<evidence type="ECO:0000256" key="1">
    <source>
        <dbReference type="SAM" id="Phobius"/>
    </source>
</evidence>
<dbReference type="Proteomes" id="UP000229459">
    <property type="component" value="Unassembled WGS sequence"/>
</dbReference>
<dbReference type="GO" id="GO:0030246">
    <property type="term" value="F:carbohydrate binding"/>
    <property type="evidence" value="ECO:0007669"/>
    <property type="project" value="InterPro"/>
</dbReference>
<evidence type="ECO:0000313" key="3">
    <source>
        <dbReference type="EMBL" id="PIP53423.1"/>
    </source>
</evidence>
<comment type="caution">
    <text evidence="3">The sequence shown here is derived from an EMBL/GenBank/DDBJ whole genome shotgun (WGS) entry which is preliminary data.</text>
</comment>
<dbReference type="Gene3D" id="2.60.40.680">
    <property type="match status" value="1"/>
</dbReference>
<gene>
    <name evidence="3" type="ORF">COX08_01055</name>
</gene>
<feature type="domain" description="Cohesin" evidence="2">
    <location>
        <begin position="50"/>
        <end position="167"/>
    </location>
</feature>
<evidence type="ECO:0000259" key="2">
    <source>
        <dbReference type="Pfam" id="PF00963"/>
    </source>
</evidence>
<keyword evidence="1" id="KW-0812">Transmembrane</keyword>
<dbReference type="Pfam" id="PF00963">
    <property type="entry name" value="Cohesin"/>
    <property type="match status" value="1"/>
</dbReference>